<feature type="non-terminal residue" evidence="1">
    <location>
        <position position="46"/>
    </location>
</feature>
<sequence>MSEDTPPPYFNIQPDAALAELGDATDTASFARIAEACGRGRDDLIG</sequence>
<dbReference type="Proteomes" id="UP000619033">
    <property type="component" value="Unassembled WGS sequence"/>
</dbReference>
<organism evidence="1 2">
    <name type="scientific">Fuscibacter oryzae</name>
    <dbReference type="NCBI Taxonomy" id="2803939"/>
    <lineage>
        <taxon>Bacteria</taxon>
        <taxon>Pseudomonadati</taxon>
        <taxon>Pseudomonadota</taxon>
        <taxon>Alphaproteobacteria</taxon>
        <taxon>Rhodobacterales</taxon>
        <taxon>Paracoccaceae</taxon>
        <taxon>Fuscibacter</taxon>
    </lineage>
</organism>
<accession>A0A8J7MUV4</accession>
<proteinExistence type="predicted"/>
<reference evidence="1" key="1">
    <citation type="submission" date="2021-01" db="EMBL/GenBank/DDBJ databases">
        <title>Genome seq and assembly of Tabrizicola sp. KVB23.</title>
        <authorList>
            <person name="Chhetri G."/>
        </authorList>
    </citation>
    <scope>NUCLEOTIDE SEQUENCE</scope>
    <source>
        <strain evidence="1">KVB23</strain>
    </source>
</reference>
<evidence type="ECO:0000313" key="2">
    <source>
        <dbReference type="Proteomes" id="UP000619033"/>
    </source>
</evidence>
<name>A0A8J7MUV4_9RHOB</name>
<dbReference type="EMBL" id="JAESVP010000014">
    <property type="protein sequence ID" value="MBL4930112.1"/>
    <property type="molecule type" value="Genomic_DNA"/>
</dbReference>
<evidence type="ECO:0000313" key="1">
    <source>
        <dbReference type="EMBL" id="MBL4930112.1"/>
    </source>
</evidence>
<gene>
    <name evidence="1" type="ORF">JI744_18590</name>
</gene>
<dbReference type="AlphaFoldDB" id="A0A8J7MUV4"/>
<keyword evidence="2" id="KW-1185">Reference proteome</keyword>
<protein>
    <submittedName>
        <fullName evidence="1">Uncharacterized protein</fullName>
    </submittedName>
</protein>
<comment type="caution">
    <text evidence="1">The sequence shown here is derived from an EMBL/GenBank/DDBJ whole genome shotgun (WGS) entry which is preliminary data.</text>
</comment>